<reference evidence="5" key="1">
    <citation type="submission" date="2019-10" db="EMBL/GenBank/DDBJ databases">
        <authorList>
            <consortium name="DOE Joint Genome Institute"/>
            <person name="Kuo A."/>
            <person name="Miyauchi S."/>
            <person name="Kiss E."/>
            <person name="Drula E."/>
            <person name="Kohler A."/>
            <person name="Sanchez-Garcia M."/>
            <person name="Andreopoulos B."/>
            <person name="Barry K.W."/>
            <person name="Bonito G."/>
            <person name="Buee M."/>
            <person name="Carver A."/>
            <person name="Chen C."/>
            <person name="Cichocki N."/>
            <person name="Clum A."/>
            <person name="Culley D."/>
            <person name="Crous P.W."/>
            <person name="Fauchery L."/>
            <person name="Girlanda M."/>
            <person name="Hayes R."/>
            <person name="Keri Z."/>
            <person name="LaButti K."/>
            <person name="Lipzen A."/>
            <person name="Lombard V."/>
            <person name="Magnuson J."/>
            <person name="Maillard F."/>
            <person name="Morin E."/>
            <person name="Murat C."/>
            <person name="Nolan M."/>
            <person name="Ohm R."/>
            <person name="Pangilinan J."/>
            <person name="Pereira M."/>
            <person name="Perotto S."/>
            <person name="Peter M."/>
            <person name="Riley R."/>
            <person name="Sitrit Y."/>
            <person name="Stielow B."/>
            <person name="Szollosi G."/>
            <person name="Zifcakova L."/>
            <person name="Stursova M."/>
            <person name="Spatafora J.W."/>
            <person name="Tedersoo L."/>
            <person name="Vaario L.-M."/>
            <person name="Yamada A."/>
            <person name="Yan M."/>
            <person name="Wang P."/>
            <person name="Xu J."/>
            <person name="Bruns T."/>
            <person name="Baldrian P."/>
            <person name="Vilgalys R."/>
            <person name="Henrissat B."/>
            <person name="Grigoriev I.V."/>
            <person name="Hibbett D."/>
            <person name="Nagy L.G."/>
            <person name="Martin F.M."/>
        </authorList>
    </citation>
    <scope>NUCLEOTIDE SEQUENCE</scope>
    <source>
        <strain evidence="5">BED1</strain>
    </source>
</reference>
<dbReference type="PRINTS" id="PR00081">
    <property type="entry name" value="GDHRDH"/>
</dbReference>
<evidence type="ECO:0000256" key="2">
    <source>
        <dbReference type="ARBA" id="ARBA00022857"/>
    </source>
</evidence>
<evidence type="ECO:0000256" key="1">
    <source>
        <dbReference type="ARBA" id="ARBA00006484"/>
    </source>
</evidence>
<dbReference type="Gene3D" id="3.40.50.720">
    <property type="entry name" value="NAD(P)-binding Rossmann-like Domain"/>
    <property type="match status" value="1"/>
</dbReference>
<organism evidence="5 6">
    <name type="scientific">Boletus edulis BED1</name>
    <dbReference type="NCBI Taxonomy" id="1328754"/>
    <lineage>
        <taxon>Eukaryota</taxon>
        <taxon>Fungi</taxon>
        <taxon>Dikarya</taxon>
        <taxon>Basidiomycota</taxon>
        <taxon>Agaricomycotina</taxon>
        <taxon>Agaricomycetes</taxon>
        <taxon>Agaricomycetidae</taxon>
        <taxon>Boletales</taxon>
        <taxon>Boletineae</taxon>
        <taxon>Boletaceae</taxon>
        <taxon>Boletoideae</taxon>
        <taxon>Boletus</taxon>
    </lineage>
</organism>
<dbReference type="PROSITE" id="PS00061">
    <property type="entry name" value="ADH_SHORT"/>
    <property type="match status" value="1"/>
</dbReference>
<dbReference type="InterPro" id="IPR020904">
    <property type="entry name" value="Sc_DH/Rdtase_CS"/>
</dbReference>
<dbReference type="InterPro" id="IPR002347">
    <property type="entry name" value="SDR_fam"/>
</dbReference>
<evidence type="ECO:0000313" key="5">
    <source>
        <dbReference type="EMBL" id="KAF8445035.1"/>
    </source>
</evidence>
<dbReference type="PANTHER" id="PTHR43976">
    <property type="entry name" value="SHORT CHAIN DEHYDROGENASE"/>
    <property type="match status" value="1"/>
</dbReference>
<dbReference type="InterPro" id="IPR036291">
    <property type="entry name" value="NAD(P)-bd_dom_sf"/>
</dbReference>
<dbReference type="PANTHER" id="PTHR43976:SF16">
    <property type="entry name" value="SHORT-CHAIN DEHYDROGENASE_REDUCTASE FAMILY PROTEIN"/>
    <property type="match status" value="1"/>
</dbReference>
<protein>
    <recommendedName>
        <fullName evidence="7">NAD(P)-binding protein</fullName>
    </recommendedName>
</protein>
<gene>
    <name evidence="5" type="ORF">L210DRAFT_3531810</name>
</gene>
<dbReference type="InterPro" id="IPR051911">
    <property type="entry name" value="SDR_oxidoreductase"/>
</dbReference>
<evidence type="ECO:0000256" key="4">
    <source>
        <dbReference type="RuleBase" id="RU000363"/>
    </source>
</evidence>
<dbReference type="AlphaFoldDB" id="A0AAD4GHX6"/>
<reference evidence="5" key="2">
    <citation type="journal article" date="2020" name="Nat. Commun.">
        <title>Large-scale genome sequencing of mycorrhizal fungi provides insights into the early evolution of symbiotic traits.</title>
        <authorList>
            <person name="Miyauchi S."/>
            <person name="Kiss E."/>
            <person name="Kuo A."/>
            <person name="Drula E."/>
            <person name="Kohler A."/>
            <person name="Sanchez-Garcia M."/>
            <person name="Morin E."/>
            <person name="Andreopoulos B."/>
            <person name="Barry K.W."/>
            <person name="Bonito G."/>
            <person name="Buee M."/>
            <person name="Carver A."/>
            <person name="Chen C."/>
            <person name="Cichocki N."/>
            <person name="Clum A."/>
            <person name="Culley D."/>
            <person name="Crous P.W."/>
            <person name="Fauchery L."/>
            <person name="Girlanda M."/>
            <person name="Hayes R.D."/>
            <person name="Keri Z."/>
            <person name="LaButti K."/>
            <person name="Lipzen A."/>
            <person name="Lombard V."/>
            <person name="Magnuson J."/>
            <person name="Maillard F."/>
            <person name="Murat C."/>
            <person name="Nolan M."/>
            <person name="Ohm R.A."/>
            <person name="Pangilinan J."/>
            <person name="Pereira M.F."/>
            <person name="Perotto S."/>
            <person name="Peter M."/>
            <person name="Pfister S."/>
            <person name="Riley R."/>
            <person name="Sitrit Y."/>
            <person name="Stielow J.B."/>
            <person name="Szollosi G."/>
            <person name="Zifcakova L."/>
            <person name="Stursova M."/>
            <person name="Spatafora J.W."/>
            <person name="Tedersoo L."/>
            <person name="Vaario L.M."/>
            <person name="Yamada A."/>
            <person name="Yan M."/>
            <person name="Wang P."/>
            <person name="Xu J."/>
            <person name="Bruns T."/>
            <person name="Baldrian P."/>
            <person name="Vilgalys R."/>
            <person name="Dunand C."/>
            <person name="Henrissat B."/>
            <person name="Grigoriev I.V."/>
            <person name="Hibbett D."/>
            <person name="Nagy L.G."/>
            <person name="Martin F.M."/>
        </authorList>
    </citation>
    <scope>NUCLEOTIDE SEQUENCE</scope>
    <source>
        <strain evidence="5">BED1</strain>
    </source>
</reference>
<keyword evidence="3" id="KW-0560">Oxidoreductase</keyword>
<keyword evidence="6" id="KW-1185">Reference proteome</keyword>
<comment type="similarity">
    <text evidence="1 4">Belongs to the short-chain dehydrogenases/reductases (SDR) family.</text>
</comment>
<dbReference type="PRINTS" id="PR00080">
    <property type="entry name" value="SDRFAMILY"/>
</dbReference>
<name>A0AAD4GHX6_BOLED</name>
<evidence type="ECO:0000313" key="6">
    <source>
        <dbReference type="Proteomes" id="UP001194468"/>
    </source>
</evidence>
<accession>A0AAD4GHX6</accession>
<comment type="caution">
    <text evidence="5">The sequence shown here is derived from an EMBL/GenBank/DDBJ whole genome shotgun (WGS) entry which is preliminary data.</text>
</comment>
<keyword evidence="2" id="KW-0521">NADP</keyword>
<evidence type="ECO:0008006" key="7">
    <source>
        <dbReference type="Google" id="ProtNLM"/>
    </source>
</evidence>
<dbReference type="CDD" id="cd05374">
    <property type="entry name" value="17beta-HSD-like_SDR_c"/>
    <property type="match status" value="1"/>
</dbReference>
<dbReference type="Proteomes" id="UP001194468">
    <property type="component" value="Unassembled WGS sequence"/>
</dbReference>
<sequence>MSIVRPHWYFIHMSDSRVWLITGTSAGIGQASVKEVIAAGERVAAITRKASSVSQLSVAYPPDKLFVVEYDVGNPTHSAEALFEKVHKHFGRIDVVVNNAGYGLSGVVEGTNDEDAYYQFEVNFWGAVRISREAVKCFRENKTPAGRIINVSSVGGFIGYPTLAFYSASKFALEGFSEGLHKELSPEWNIKIIIAQPGGVRTEWAKSNMVYRPFPPAYDAPDGPANTMRNLCTSTPSMGDAVKLSRALVTISREADPPLRLPLGSDAQWLILNKLGEMKKDVEKWNELTLSTVADDVDPLYFKKLNMLVTEQS</sequence>
<proteinExistence type="inferred from homology"/>
<dbReference type="SUPFAM" id="SSF51735">
    <property type="entry name" value="NAD(P)-binding Rossmann-fold domains"/>
    <property type="match status" value="1"/>
</dbReference>
<dbReference type="EMBL" id="WHUW01000006">
    <property type="protein sequence ID" value="KAF8445035.1"/>
    <property type="molecule type" value="Genomic_DNA"/>
</dbReference>
<dbReference type="GO" id="GO:0016491">
    <property type="term" value="F:oxidoreductase activity"/>
    <property type="evidence" value="ECO:0007669"/>
    <property type="project" value="UniProtKB-KW"/>
</dbReference>
<evidence type="ECO:0000256" key="3">
    <source>
        <dbReference type="ARBA" id="ARBA00023002"/>
    </source>
</evidence>
<dbReference type="Pfam" id="PF00106">
    <property type="entry name" value="adh_short"/>
    <property type="match status" value="1"/>
</dbReference>